<accession>A0A7W9BJX6</accession>
<comment type="caution">
    <text evidence="2">The sequence shown here is derived from an EMBL/GenBank/DDBJ whole genome shotgun (WGS) entry which is preliminary data.</text>
</comment>
<feature type="transmembrane region" description="Helical" evidence="1">
    <location>
        <begin position="21"/>
        <end position="44"/>
    </location>
</feature>
<proteinExistence type="predicted"/>
<organism evidence="2 3">
    <name type="scientific">Yoonia ponticola</name>
    <dbReference type="NCBI Taxonomy" id="1524255"/>
    <lineage>
        <taxon>Bacteria</taxon>
        <taxon>Pseudomonadati</taxon>
        <taxon>Pseudomonadota</taxon>
        <taxon>Alphaproteobacteria</taxon>
        <taxon>Rhodobacterales</taxon>
        <taxon>Paracoccaceae</taxon>
        <taxon>Yoonia</taxon>
    </lineage>
</organism>
<sequence>MNPMWLMRAKRWAQNPPPLSRILLVFGVIAVCGALYAIEVIWGWPEALTVERMRR</sequence>
<name>A0A7W9BJX6_9RHOB</name>
<keyword evidence="1" id="KW-0812">Transmembrane</keyword>
<keyword evidence="1" id="KW-0472">Membrane</keyword>
<gene>
    <name evidence="2" type="ORF">FHS72_001520</name>
</gene>
<dbReference type="EMBL" id="JACIJM010000004">
    <property type="protein sequence ID" value="MBB5721896.1"/>
    <property type="molecule type" value="Genomic_DNA"/>
</dbReference>
<dbReference type="Proteomes" id="UP000535415">
    <property type="component" value="Unassembled WGS sequence"/>
</dbReference>
<keyword evidence="1" id="KW-1133">Transmembrane helix</keyword>
<reference evidence="2 3" key="1">
    <citation type="submission" date="2020-08" db="EMBL/GenBank/DDBJ databases">
        <title>Genomic Encyclopedia of Type Strains, Phase IV (KMG-IV): sequencing the most valuable type-strain genomes for metagenomic binning, comparative biology and taxonomic classification.</title>
        <authorList>
            <person name="Goeker M."/>
        </authorList>
    </citation>
    <scope>NUCLEOTIDE SEQUENCE [LARGE SCALE GENOMIC DNA]</scope>
    <source>
        <strain evidence="2 3">DSM 101064</strain>
    </source>
</reference>
<evidence type="ECO:0000313" key="2">
    <source>
        <dbReference type="EMBL" id="MBB5721896.1"/>
    </source>
</evidence>
<dbReference type="AlphaFoldDB" id="A0A7W9BJX6"/>
<evidence type="ECO:0000313" key="3">
    <source>
        <dbReference type="Proteomes" id="UP000535415"/>
    </source>
</evidence>
<evidence type="ECO:0000256" key="1">
    <source>
        <dbReference type="SAM" id="Phobius"/>
    </source>
</evidence>
<protein>
    <submittedName>
        <fullName evidence="2">Uncharacterized protein</fullName>
    </submittedName>
</protein>
<dbReference type="RefSeq" id="WP_183527696.1">
    <property type="nucleotide sequence ID" value="NZ_JACIJM010000004.1"/>
</dbReference>
<keyword evidence="3" id="KW-1185">Reference proteome</keyword>